<reference evidence="2" key="1">
    <citation type="journal article" date="2015" name="Nature">
        <title>Complex archaea that bridge the gap between prokaryotes and eukaryotes.</title>
        <authorList>
            <person name="Spang A."/>
            <person name="Saw J.H."/>
            <person name="Jorgensen S.L."/>
            <person name="Zaremba-Niedzwiedzka K."/>
            <person name="Martijn J."/>
            <person name="Lind A.E."/>
            <person name="van Eijk R."/>
            <person name="Schleper C."/>
            <person name="Guy L."/>
            <person name="Ettema T.J."/>
        </authorList>
    </citation>
    <scope>NUCLEOTIDE SEQUENCE</scope>
</reference>
<sequence length="156" mass="18042">MLPLLRILIIEQDPATLQGLSTNLSKTIPNFERDDIHIDIIECLELKHALECVEEDGDIQAVVLSWDMHSKVGERMYSRFIEELKAIRLELPVYVIGDDTKGLEIVNESEEIESFFFKDEVISDPEAILGYMINDFDDRSETPFWTAYRRYVGEAN</sequence>
<organism evidence="2">
    <name type="scientific">marine sediment metagenome</name>
    <dbReference type="NCBI Taxonomy" id="412755"/>
    <lineage>
        <taxon>unclassified sequences</taxon>
        <taxon>metagenomes</taxon>
        <taxon>ecological metagenomes</taxon>
    </lineage>
</organism>
<dbReference type="Pfam" id="PF03709">
    <property type="entry name" value="OKR_DC_1_N"/>
    <property type="match status" value="1"/>
</dbReference>
<feature type="non-terminal residue" evidence="2">
    <location>
        <position position="156"/>
    </location>
</feature>
<evidence type="ECO:0000313" key="2">
    <source>
        <dbReference type="EMBL" id="KKL75438.1"/>
    </source>
</evidence>
<comment type="caution">
    <text evidence="2">The sequence shown here is derived from an EMBL/GenBank/DDBJ whole genome shotgun (WGS) entry which is preliminary data.</text>
</comment>
<dbReference type="InterPro" id="IPR005308">
    <property type="entry name" value="OKR_de-COase_N"/>
</dbReference>
<proteinExistence type="predicted"/>
<dbReference type="GO" id="GO:0016831">
    <property type="term" value="F:carboxy-lyase activity"/>
    <property type="evidence" value="ECO:0007669"/>
    <property type="project" value="InterPro"/>
</dbReference>
<feature type="domain" description="Orn/Lys/Arg decarboxylase N-terminal" evidence="1">
    <location>
        <begin position="37"/>
        <end position="107"/>
    </location>
</feature>
<protein>
    <recommendedName>
        <fullName evidence="1">Orn/Lys/Arg decarboxylase N-terminal domain-containing protein</fullName>
    </recommendedName>
</protein>
<dbReference type="Gene3D" id="3.40.50.2300">
    <property type="match status" value="1"/>
</dbReference>
<accession>A0A0F9EMV5</accession>
<name>A0A0F9EMV5_9ZZZZ</name>
<gene>
    <name evidence="2" type="ORF">LCGC14_2054920</name>
</gene>
<dbReference type="EMBL" id="LAZR01024351">
    <property type="protein sequence ID" value="KKL75438.1"/>
    <property type="molecule type" value="Genomic_DNA"/>
</dbReference>
<evidence type="ECO:0000259" key="1">
    <source>
        <dbReference type="Pfam" id="PF03709"/>
    </source>
</evidence>
<dbReference type="AlphaFoldDB" id="A0A0F9EMV5"/>